<dbReference type="InterPro" id="IPR044841">
    <property type="entry name" value="LUX/BOA-like"/>
</dbReference>
<dbReference type="PANTHER" id="PTHR31442">
    <property type="entry name" value="HOMEODOMAIN-LIKE SUPERFAMILY PROTEIN-RELATED"/>
    <property type="match status" value="1"/>
</dbReference>
<dbReference type="InterPro" id="IPR006447">
    <property type="entry name" value="Myb_dom_plants"/>
</dbReference>
<dbReference type="InterPro" id="IPR009057">
    <property type="entry name" value="Homeodomain-like_sf"/>
</dbReference>
<dbReference type="VEuPathDB" id="FungiDB:PYU1_G013153"/>
<evidence type="ECO:0000313" key="5">
    <source>
        <dbReference type="EnsemblProtists" id="PYU1_T013180"/>
    </source>
</evidence>
<keyword evidence="3" id="KW-0539">Nucleus</keyword>
<keyword evidence="6" id="KW-1185">Reference proteome</keyword>
<dbReference type="Proteomes" id="UP000019132">
    <property type="component" value="Unassembled WGS sequence"/>
</dbReference>
<dbReference type="FunFam" id="1.10.10.60:FF:000007">
    <property type="entry name" value="Two-component response regulator"/>
    <property type="match status" value="1"/>
</dbReference>
<dbReference type="STRING" id="431595.K3X7I1"/>
<dbReference type="HOGENOM" id="CLU_753331_0_0_1"/>
<dbReference type="EnsemblProtists" id="PYU1_T013180">
    <property type="protein sequence ID" value="PYU1_T013180"/>
    <property type="gene ID" value="PYU1_G013153"/>
</dbReference>
<evidence type="ECO:0008006" key="7">
    <source>
        <dbReference type="Google" id="ProtNLM"/>
    </source>
</evidence>
<evidence type="ECO:0000256" key="2">
    <source>
        <dbReference type="ARBA" id="ARBA00023163"/>
    </source>
</evidence>
<feature type="region of interest" description="Disordered" evidence="4">
    <location>
        <begin position="60"/>
        <end position="88"/>
    </location>
</feature>
<evidence type="ECO:0000256" key="3">
    <source>
        <dbReference type="ARBA" id="ARBA00023242"/>
    </source>
</evidence>
<dbReference type="PANTHER" id="PTHR31442:SF29">
    <property type="entry name" value="HOMEODOMAIN-LIKE SUPERFAMILY PROTEIN"/>
    <property type="match status" value="1"/>
</dbReference>
<reference evidence="5" key="3">
    <citation type="submission" date="2015-02" db="UniProtKB">
        <authorList>
            <consortium name="EnsemblProtists"/>
        </authorList>
    </citation>
    <scope>IDENTIFICATION</scope>
    <source>
        <strain evidence="5">DAOM BR144</strain>
    </source>
</reference>
<feature type="region of interest" description="Disordered" evidence="4">
    <location>
        <begin position="246"/>
        <end position="265"/>
    </location>
</feature>
<dbReference type="GO" id="GO:0003677">
    <property type="term" value="F:DNA binding"/>
    <property type="evidence" value="ECO:0007669"/>
    <property type="project" value="InterPro"/>
</dbReference>
<dbReference type="NCBIfam" id="TIGR01557">
    <property type="entry name" value="myb_SHAQKYF"/>
    <property type="match status" value="1"/>
</dbReference>
<reference evidence="6" key="2">
    <citation type="submission" date="2010-04" db="EMBL/GenBank/DDBJ databases">
        <authorList>
            <person name="Buell R."/>
            <person name="Hamilton J."/>
            <person name="Hostetler J."/>
        </authorList>
    </citation>
    <scope>NUCLEOTIDE SEQUENCE [LARGE SCALE GENOMIC DNA]</scope>
    <source>
        <strain evidence="6">DAOM:BR144</strain>
    </source>
</reference>
<feature type="region of interest" description="Disordered" evidence="4">
    <location>
        <begin position="345"/>
        <end position="368"/>
    </location>
</feature>
<proteinExistence type="predicted"/>
<feature type="compositionally biased region" description="Basic residues" evidence="4">
    <location>
        <begin position="168"/>
        <end position="178"/>
    </location>
</feature>
<feature type="region of interest" description="Disordered" evidence="4">
    <location>
        <begin position="1"/>
        <end position="43"/>
    </location>
</feature>
<feature type="region of interest" description="Disordered" evidence="4">
    <location>
        <begin position="168"/>
        <end position="238"/>
    </location>
</feature>
<accession>K3X7I1</accession>
<feature type="compositionally biased region" description="Low complexity" evidence="4">
    <location>
        <begin position="1"/>
        <end position="10"/>
    </location>
</feature>
<dbReference type="GO" id="GO:0003700">
    <property type="term" value="F:DNA-binding transcription factor activity"/>
    <property type="evidence" value="ECO:0007669"/>
    <property type="project" value="InterPro"/>
</dbReference>
<evidence type="ECO:0000256" key="1">
    <source>
        <dbReference type="ARBA" id="ARBA00023015"/>
    </source>
</evidence>
<keyword evidence="1" id="KW-0805">Transcription regulation</keyword>
<reference evidence="6" key="1">
    <citation type="journal article" date="2010" name="Genome Biol.">
        <title>Genome sequence of the necrotrophic plant pathogen Pythium ultimum reveals original pathogenicity mechanisms and effector repertoire.</title>
        <authorList>
            <person name="Levesque C.A."/>
            <person name="Brouwer H."/>
            <person name="Cano L."/>
            <person name="Hamilton J.P."/>
            <person name="Holt C."/>
            <person name="Huitema E."/>
            <person name="Raffaele S."/>
            <person name="Robideau G.P."/>
            <person name="Thines M."/>
            <person name="Win J."/>
            <person name="Zerillo M.M."/>
            <person name="Beakes G.W."/>
            <person name="Boore J.L."/>
            <person name="Busam D."/>
            <person name="Dumas B."/>
            <person name="Ferriera S."/>
            <person name="Fuerstenberg S.I."/>
            <person name="Gachon C.M."/>
            <person name="Gaulin E."/>
            <person name="Govers F."/>
            <person name="Grenville-Briggs L."/>
            <person name="Horner N."/>
            <person name="Hostetler J."/>
            <person name="Jiang R.H."/>
            <person name="Johnson J."/>
            <person name="Krajaejun T."/>
            <person name="Lin H."/>
            <person name="Meijer H.J."/>
            <person name="Moore B."/>
            <person name="Morris P."/>
            <person name="Phuntmart V."/>
            <person name="Puiu D."/>
            <person name="Shetty J."/>
            <person name="Stajich J.E."/>
            <person name="Tripathy S."/>
            <person name="Wawra S."/>
            <person name="van West P."/>
            <person name="Whitty B.R."/>
            <person name="Coutinho P.M."/>
            <person name="Henrissat B."/>
            <person name="Martin F."/>
            <person name="Thomas P.D."/>
            <person name="Tyler B.M."/>
            <person name="De Vries R.P."/>
            <person name="Kamoun S."/>
            <person name="Yandell M."/>
            <person name="Tisserat N."/>
            <person name="Buell C.R."/>
        </authorList>
    </citation>
    <scope>NUCLEOTIDE SEQUENCE</scope>
    <source>
        <strain evidence="6">DAOM:BR144</strain>
    </source>
</reference>
<protein>
    <recommendedName>
        <fullName evidence="7">HTH myb-type domain-containing protein</fullName>
    </recommendedName>
</protein>
<dbReference type="AlphaFoldDB" id="K3X7I1"/>
<evidence type="ECO:0000313" key="6">
    <source>
        <dbReference type="Proteomes" id="UP000019132"/>
    </source>
</evidence>
<dbReference type="InParanoid" id="K3X7I1"/>
<dbReference type="EMBL" id="GL376577">
    <property type="status" value="NOT_ANNOTATED_CDS"/>
    <property type="molecule type" value="Genomic_DNA"/>
</dbReference>
<dbReference type="eggNOG" id="ENOG502RIEW">
    <property type="taxonomic scope" value="Eukaryota"/>
</dbReference>
<feature type="compositionally biased region" description="Acidic residues" evidence="4">
    <location>
        <begin position="201"/>
        <end position="219"/>
    </location>
</feature>
<dbReference type="SUPFAM" id="SSF46689">
    <property type="entry name" value="Homeodomain-like"/>
    <property type="match status" value="1"/>
</dbReference>
<feature type="compositionally biased region" description="Polar residues" evidence="4">
    <location>
        <begin position="223"/>
        <end position="238"/>
    </location>
</feature>
<sequence>MATAAATTTAPVIEPSNTPLQTTASYMSKSTDDGTSAAGAESACDGTPALRILKKTMSTESVLGDDKSNTGQSSSGGGTPNAARQRKYERKTKRFIWPDELHRLFVAAIFDVGLKNASPKALLGLMGVAGPDSGLTTEHLKSHLQKYRLNYERSRAEFLEFYDHSAKKNLKRRRKHGNKAGESNTMFVFPIAPKKQKGDSDDSNDSNNENDDDAADESMSDAHTTPRSSITSSERTGSYSNLLQEAKEQQQKASGYHASRSQHPQHIQNRLLESSSAGDRVNYSAMGASGAMSNQALQAAAYAVSQRKASISGSNANGLNNRAIAAAAAAAFRYPMGMPIGPGNPTAALGDLSDPQWNILSSRRDPDE</sequence>
<name>K3X7I1_GLOUD</name>
<keyword evidence="2" id="KW-0804">Transcription</keyword>
<feature type="compositionally biased region" description="Polar residues" evidence="4">
    <location>
        <begin position="15"/>
        <end position="29"/>
    </location>
</feature>
<evidence type="ECO:0000256" key="4">
    <source>
        <dbReference type="SAM" id="MobiDB-lite"/>
    </source>
</evidence>
<dbReference type="Gene3D" id="1.10.10.60">
    <property type="entry name" value="Homeodomain-like"/>
    <property type="match status" value="1"/>
</dbReference>
<organism evidence="5 6">
    <name type="scientific">Globisporangium ultimum (strain ATCC 200006 / CBS 805.95 / DAOM BR144)</name>
    <name type="common">Pythium ultimum</name>
    <dbReference type="NCBI Taxonomy" id="431595"/>
    <lineage>
        <taxon>Eukaryota</taxon>
        <taxon>Sar</taxon>
        <taxon>Stramenopiles</taxon>
        <taxon>Oomycota</taxon>
        <taxon>Peronosporomycetes</taxon>
        <taxon>Pythiales</taxon>
        <taxon>Pythiaceae</taxon>
        <taxon>Globisporangium</taxon>
    </lineage>
</organism>